<proteinExistence type="predicted"/>
<name>A0A9W6MPT9_9PROT</name>
<keyword evidence="1" id="KW-1133">Transmembrane helix</keyword>
<dbReference type="AlphaFoldDB" id="A0A9W6MPT9"/>
<feature type="transmembrane region" description="Helical" evidence="1">
    <location>
        <begin position="69"/>
        <end position="86"/>
    </location>
</feature>
<dbReference type="InterPro" id="IPR022172">
    <property type="entry name" value="DUF3703"/>
</dbReference>
<keyword evidence="3" id="KW-1185">Reference proteome</keyword>
<evidence type="ECO:0000256" key="1">
    <source>
        <dbReference type="SAM" id="Phobius"/>
    </source>
</evidence>
<dbReference type="EMBL" id="BSFE01000011">
    <property type="protein sequence ID" value="GLK53563.1"/>
    <property type="molecule type" value="Genomic_DNA"/>
</dbReference>
<reference evidence="2" key="2">
    <citation type="submission" date="2023-01" db="EMBL/GenBank/DDBJ databases">
        <authorList>
            <person name="Sun Q."/>
            <person name="Evtushenko L."/>
        </authorList>
    </citation>
    <scope>NUCLEOTIDE SEQUENCE</scope>
    <source>
        <strain evidence="2">VKM B-1513</strain>
    </source>
</reference>
<reference evidence="2" key="1">
    <citation type="journal article" date="2014" name="Int. J. Syst. Evol. Microbiol.">
        <title>Complete genome sequence of Corynebacterium casei LMG S-19264T (=DSM 44701T), isolated from a smear-ripened cheese.</title>
        <authorList>
            <consortium name="US DOE Joint Genome Institute (JGI-PGF)"/>
            <person name="Walter F."/>
            <person name="Albersmeier A."/>
            <person name="Kalinowski J."/>
            <person name="Ruckert C."/>
        </authorList>
    </citation>
    <scope>NUCLEOTIDE SEQUENCE</scope>
    <source>
        <strain evidence="2">VKM B-1513</strain>
    </source>
</reference>
<keyword evidence="1" id="KW-0472">Membrane</keyword>
<gene>
    <name evidence="2" type="ORF">GCM10017621_30710</name>
</gene>
<keyword evidence="1" id="KW-0812">Transmembrane</keyword>
<protein>
    <recommendedName>
        <fullName evidence="4">DUF3703 domain-containing protein</fullName>
    </recommendedName>
</protein>
<accession>A0A9W6MPT9</accession>
<comment type="caution">
    <text evidence="2">The sequence shown here is derived from an EMBL/GenBank/DDBJ whole genome shotgun (WGS) entry which is preliminary data.</text>
</comment>
<dbReference type="Pfam" id="PF12487">
    <property type="entry name" value="DUF3703"/>
    <property type="match status" value="1"/>
</dbReference>
<evidence type="ECO:0000313" key="3">
    <source>
        <dbReference type="Proteomes" id="UP001143486"/>
    </source>
</evidence>
<sequence length="140" mass="15881">MNPNLKTAWAAEMSRARTAYAAREDALALHHLERAHILGQRFFLTHWSTHWWMLKLGFRRSDRREIRGQIVRLAAVIPGYIFGWVPKGNTGGADVSAIKPMAIPKDLEPLLQDYSVSRDVIVRILILGPLTALALFVLIR</sequence>
<evidence type="ECO:0000313" key="2">
    <source>
        <dbReference type="EMBL" id="GLK53563.1"/>
    </source>
</evidence>
<feature type="transmembrane region" description="Helical" evidence="1">
    <location>
        <begin position="120"/>
        <end position="139"/>
    </location>
</feature>
<organism evidence="2 3">
    <name type="scientific">Maricaulis virginensis</name>
    <dbReference type="NCBI Taxonomy" id="144022"/>
    <lineage>
        <taxon>Bacteria</taxon>
        <taxon>Pseudomonadati</taxon>
        <taxon>Pseudomonadota</taxon>
        <taxon>Alphaproteobacteria</taxon>
        <taxon>Maricaulales</taxon>
        <taxon>Maricaulaceae</taxon>
        <taxon>Maricaulis</taxon>
    </lineage>
</organism>
<dbReference type="RefSeq" id="WP_271187907.1">
    <property type="nucleotide sequence ID" value="NZ_BSFE01000011.1"/>
</dbReference>
<dbReference type="Proteomes" id="UP001143486">
    <property type="component" value="Unassembled WGS sequence"/>
</dbReference>
<evidence type="ECO:0008006" key="4">
    <source>
        <dbReference type="Google" id="ProtNLM"/>
    </source>
</evidence>